<dbReference type="Gene3D" id="3.40.50.1580">
    <property type="entry name" value="Nucleoside phosphorylase domain"/>
    <property type="match status" value="1"/>
</dbReference>
<dbReference type="InterPro" id="IPR000845">
    <property type="entry name" value="Nucleoside_phosphorylase_d"/>
</dbReference>
<protein>
    <recommendedName>
        <fullName evidence="1">Nucleoside phosphorylase domain-containing protein</fullName>
    </recommendedName>
</protein>
<feature type="domain" description="Nucleoside phosphorylase" evidence="1">
    <location>
        <begin position="4"/>
        <end position="93"/>
    </location>
</feature>
<dbReference type="Proteomes" id="UP000593994">
    <property type="component" value="Chromosome"/>
</dbReference>
<proteinExistence type="predicted"/>
<dbReference type="GO" id="GO:0009116">
    <property type="term" value="P:nucleoside metabolic process"/>
    <property type="evidence" value="ECO:0007669"/>
    <property type="project" value="InterPro"/>
</dbReference>
<dbReference type="Pfam" id="PF01048">
    <property type="entry name" value="PNP_UDP_1"/>
    <property type="match status" value="1"/>
</dbReference>
<evidence type="ECO:0000313" key="2">
    <source>
        <dbReference type="EMBL" id="QOY52002.1"/>
    </source>
</evidence>
<dbReference type="AlphaFoldDB" id="A0A7S7RMB2"/>
<dbReference type="SUPFAM" id="SSF53167">
    <property type="entry name" value="Purine and uridine phosphorylases"/>
    <property type="match status" value="1"/>
</dbReference>
<keyword evidence="3" id="KW-1185">Reference proteome</keyword>
<accession>A0A7S7RMB2</accession>
<dbReference type="InterPro" id="IPR035994">
    <property type="entry name" value="Nucleoside_phosphorylase_sf"/>
</dbReference>
<dbReference type="KEGG" id="sbal:HUE88_13090"/>
<name>A0A7S7RMB2_9BACT</name>
<sequence length="177" mass="20310">MLYIIIALKPEAQAFVDKYKLTKTKLENFTLHVNENMTLIVSGVGVLNAKIATAKIIEKFKPNEDDIFLNIGICGANKKYKIGELVEIASVIYKNENFVINENTLHVINCEDSEVDRENFAIVDMESFGFYEATKEMKNIYMYKVVSDHFEPKQVTKEKTKLLIFNAIDEIMKKVQS</sequence>
<organism evidence="2 3">
    <name type="scientific">Candidatus Sulfurimonas baltica</name>
    <dbReference type="NCBI Taxonomy" id="2740404"/>
    <lineage>
        <taxon>Bacteria</taxon>
        <taxon>Pseudomonadati</taxon>
        <taxon>Campylobacterota</taxon>
        <taxon>Epsilonproteobacteria</taxon>
        <taxon>Campylobacterales</taxon>
        <taxon>Sulfurimonadaceae</taxon>
        <taxon>Sulfurimonas</taxon>
    </lineage>
</organism>
<evidence type="ECO:0000259" key="1">
    <source>
        <dbReference type="Pfam" id="PF01048"/>
    </source>
</evidence>
<reference evidence="2 3" key="1">
    <citation type="submission" date="2020-05" db="EMBL/GenBank/DDBJ databases">
        <title>Sulfurimonas marisnigri, sp. nov., and Sulfurimonas baltica, sp. nov., manganese oxide reducing chemolithoautotrophs of the class Epsilonproteobacteria isolated from the pelagic redoxclines of the Black and Baltic Seas and emended description of the genus Sulfurimonas.</title>
        <authorList>
            <person name="Henkel J.V."/>
            <person name="Laudan C."/>
            <person name="Werner J."/>
            <person name="Neu T."/>
            <person name="Plewe S."/>
            <person name="Sproer C."/>
            <person name="Bunk B."/>
            <person name="Schulz-Vogt H.N."/>
        </authorList>
    </citation>
    <scope>NUCLEOTIDE SEQUENCE [LARGE SCALE GENOMIC DNA]</scope>
    <source>
        <strain evidence="2 3">GD2</strain>
    </source>
</reference>
<evidence type="ECO:0000313" key="3">
    <source>
        <dbReference type="Proteomes" id="UP000593994"/>
    </source>
</evidence>
<gene>
    <name evidence="2" type="ORF">HUE88_13090</name>
</gene>
<dbReference type="RefSeq" id="WP_194369645.1">
    <property type="nucleotide sequence ID" value="NZ_CP054492.1"/>
</dbReference>
<dbReference type="EMBL" id="CP054492">
    <property type="protein sequence ID" value="QOY52002.1"/>
    <property type="molecule type" value="Genomic_DNA"/>
</dbReference>
<dbReference type="GO" id="GO:0003824">
    <property type="term" value="F:catalytic activity"/>
    <property type="evidence" value="ECO:0007669"/>
    <property type="project" value="InterPro"/>
</dbReference>